<accession>A0AAD8M8X1</accession>
<reference evidence="1" key="2">
    <citation type="submission" date="2023-05" db="EMBL/GenBank/DDBJ databases">
        <authorList>
            <person name="Schelkunov M.I."/>
        </authorList>
    </citation>
    <scope>NUCLEOTIDE SEQUENCE</scope>
    <source>
        <strain evidence="1">Hsosn_3</strain>
        <tissue evidence="1">Leaf</tissue>
    </source>
</reference>
<comment type="caution">
    <text evidence="1">The sequence shown here is derived from an EMBL/GenBank/DDBJ whole genome shotgun (WGS) entry which is preliminary data.</text>
</comment>
<evidence type="ECO:0000313" key="2">
    <source>
        <dbReference type="Proteomes" id="UP001237642"/>
    </source>
</evidence>
<name>A0AAD8M8X1_9APIA</name>
<organism evidence="1 2">
    <name type="scientific">Heracleum sosnowskyi</name>
    <dbReference type="NCBI Taxonomy" id="360622"/>
    <lineage>
        <taxon>Eukaryota</taxon>
        <taxon>Viridiplantae</taxon>
        <taxon>Streptophyta</taxon>
        <taxon>Embryophyta</taxon>
        <taxon>Tracheophyta</taxon>
        <taxon>Spermatophyta</taxon>
        <taxon>Magnoliopsida</taxon>
        <taxon>eudicotyledons</taxon>
        <taxon>Gunneridae</taxon>
        <taxon>Pentapetalae</taxon>
        <taxon>asterids</taxon>
        <taxon>campanulids</taxon>
        <taxon>Apiales</taxon>
        <taxon>Apiaceae</taxon>
        <taxon>Apioideae</taxon>
        <taxon>apioid superclade</taxon>
        <taxon>Tordylieae</taxon>
        <taxon>Tordyliinae</taxon>
        <taxon>Heracleum</taxon>
    </lineage>
</organism>
<reference evidence="1" key="1">
    <citation type="submission" date="2023-02" db="EMBL/GenBank/DDBJ databases">
        <title>Genome of toxic invasive species Heracleum sosnowskyi carries increased number of genes despite the absence of recent whole-genome duplications.</title>
        <authorList>
            <person name="Schelkunov M."/>
            <person name="Shtratnikova V."/>
            <person name="Makarenko M."/>
            <person name="Klepikova A."/>
            <person name="Omelchenko D."/>
            <person name="Novikova G."/>
            <person name="Obukhova E."/>
            <person name="Bogdanov V."/>
            <person name="Penin A."/>
            <person name="Logacheva M."/>
        </authorList>
    </citation>
    <scope>NUCLEOTIDE SEQUENCE</scope>
    <source>
        <strain evidence="1">Hsosn_3</strain>
        <tissue evidence="1">Leaf</tissue>
    </source>
</reference>
<evidence type="ECO:0000313" key="1">
    <source>
        <dbReference type="EMBL" id="KAK1364981.1"/>
    </source>
</evidence>
<keyword evidence="2" id="KW-1185">Reference proteome</keyword>
<dbReference type="Proteomes" id="UP001237642">
    <property type="component" value="Unassembled WGS sequence"/>
</dbReference>
<sequence length="156" mass="17444">MVAKDIKGTGSAKVQRVPFNIPGQLNDCFSVFRFITDLQVLNQIKEFRIEALQADLEEMILNEFANEVLFNTVTWNISLNEVPVSVALARDVIEQQTSEEIEELHQCKAIRKAEFEETYALSHAENDVEAAHVKILSLGSSVNVEPSQHRGGGCQD</sequence>
<gene>
    <name evidence="1" type="ORF">POM88_040542</name>
</gene>
<protein>
    <submittedName>
        <fullName evidence="1">Uncharacterized protein</fullName>
    </submittedName>
</protein>
<dbReference type="AlphaFoldDB" id="A0AAD8M8X1"/>
<proteinExistence type="predicted"/>
<dbReference type="EMBL" id="JAUIZM010000009">
    <property type="protein sequence ID" value="KAK1364981.1"/>
    <property type="molecule type" value="Genomic_DNA"/>
</dbReference>